<evidence type="ECO:0000259" key="1">
    <source>
        <dbReference type="Pfam" id="PF02627"/>
    </source>
</evidence>
<keyword evidence="2" id="KW-0575">Peroxidase</keyword>
<organism evidence="2 3">
    <name type="scientific">Dichotomicrobium thermohalophilum</name>
    <dbReference type="NCBI Taxonomy" id="933063"/>
    <lineage>
        <taxon>Bacteria</taxon>
        <taxon>Pseudomonadati</taxon>
        <taxon>Pseudomonadota</taxon>
        <taxon>Alphaproteobacteria</taxon>
        <taxon>Hyphomicrobiales</taxon>
        <taxon>Hyphomicrobiaceae</taxon>
        <taxon>Dichotomicrobium</taxon>
    </lineage>
</organism>
<accession>A0A397PK95</accession>
<evidence type="ECO:0000313" key="2">
    <source>
        <dbReference type="EMBL" id="RIA47567.1"/>
    </source>
</evidence>
<keyword evidence="2" id="KW-0560">Oxidoreductase</keyword>
<dbReference type="PANTHER" id="PTHR35446">
    <property type="entry name" value="SI:CH211-175M2.5"/>
    <property type="match status" value="1"/>
</dbReference>
<sequence>MASEDMGDSSDPLMERIAGLFGGTVPNLYRVLAKSPAALRAFVEMKEALDADGHLSPAEQALVALEVSVQTDCSYCESVFVGRARELGVEDQAIKSICSGETPPAGSRQGLILATRRITQTHGRLGRHEIVEFEEQGLDAAKLLEIITIVSAYTLATYTNNLMRTRIDPEFRLPPDDVCGES</sequence>
<dbReference type="GO" id="GO:0051920">
    <property type="term" value="F:peroxiredoxin activity"/>
    <property type="evidence" value="ECO:0007669"/>
    <property type="project" value="InterPro"/>
</dbReference>
<evidence type="ECO:0000313" key="3">
    <source>
        <dbReference type="Proteomes" id="UP000266273"/>
    </source>
</evidence>
<dbReference type="SUPFAM" id="SSF69118">
    <property type="entry name" value="AhpD-like"/>
    <property type="match status" value="1"/>
</dbReference>
<dbReference type="EMBL" id="QXDF01000002">
    <property type="protein sequence ID" value="RIA47567.1"/>
    <property type="molecule type" value="Genomic_DNA"/>
</dbReference>
<dbReference type="InterPro" id="IPR003779">
    <property type="entry name" value="CMD-like"/>
</dbReference>
<name>A0A397PK95_9HYPH</name>
<dbReference type="Pfam" id="PF02627">
    <property type="entry name" value="CMD"/>
    <property type="match status" value="1"/>
</dbReference>
<keyword evidence="3" id="KW-1185">Reference proteome</keyword>
<dbReference type="OrthoDB" id="9808310at2"/>
<reference evidence="2 3" key="1">
    <citation type="submission" date="2018-08" db="EMBL/GenBank/DDBJ databases">
        <title>Genomic Encyclopedia of Archaeal and Bacterial Type Strains, Phase II (KMG-II): from individual species to whole genera.</title>
        <authorList>
            <person name="Goeker M."/>
        </authorList>
    </citation>
    <scope>NUCLEOTIDE SEQUENCE [LARGE SCALE GENOMIC DNA]</scope>
    <source>
        <strain evidence="2 3">DSM 5002</strain>
    </source>
</reference>
<dbReference type="Proteomes" id="UP000266273">
    <property type="component" value="Unassembled WGS sequence"/>
</dbReference>
<dbReference type="InterPro" id="IPR029032">
    <property type="entry name" value="AhpD-like"/>
</dbReference>
<dbReference type="Gene3D" id="1.20.1290.10">
    <property type="entry name" value="AhpD-like"/>
    <property type="match status" value="1"/>
</dbReference>
<dbReference type="AlphaFoldDB" id="A0A397PK95"/>
<gene>
    <name evidence="2" type="ORF">BXY53_2122</name>
</gene>
<comment type="caution">
    <text evidence="2">The sequence shown here is derived from an EMBL/GenBank/DDBJ whole genome shotgun (WGS) entry which is preliminary data.</text>
</comment>
<feature type="domain" description="Carboxymuconolactone decarboxylase-like" evidence="1">
    <location>
        <begin position="36"/>
        <end position="107"/>
    </location>
</feature>
<dbReference type="PANTHER" id="PTHR35446:SF2">
    <property type="entry name" value="CARBOXYMUCONOLACTONE DECARBOXYLASE-LIKE DOMAIN-CONTAINING PROTEIN"/>
    <property type="match status" value="1"/>
</dbReference>
<proteinExistence type="predicted"/>
<protein>
    <submittedName>
        <fullName evidence="2">Putative peroxidase-related enzyme</fullName>
    </submittedName>
</protein>